<dbReference type="Pfam" id="PF00436">
    <property type="entry name" value="SSB"/>
    <property type="match status" value="1"/>
</dbReference>
<dbReference type="NCBIfam" id="TIGR00621">
    <property type="entry name" value="ssb"/>
    <property type="match status" value="1"/>
</dbReference>
<keyword evidence="3" id="KW-0812">Transmembrane</keyword>
<dbReference type="FunFam" id="2.40.50.140:FF:000589">
    <property type="entry name" value="Single-stranded DNA-binding protein, mitochondrial"/>
    <property type="match status" value="1"/>
</dbReference>
<organism evidence="4 5">
    <name type="scientific">Caenorhabditis tropicalis</name>
    <dbReference type="NCBI Taxonomy" id="1561998"/>
    <lineage>
        <taxon>Eukaryota</taxon>
        <taxon>Metazoa</taxon>
        <taxon>Ecdysozoa</taxon>
        <taxon>Nematoda</taxon>
        <taxon>Chromadorea</taxon>
        <taxon>Rhabditida</taxon>
        <taxon>Rhabditina</taxon>
        <taxon>Rhabditomorpha</taxon>
        <taxon>Rhabditoidea</taxon>
        <taxon>Rhabditidae</taxon>
        <taxon>Peloderinae</taxon>
        <taxon>Caenorhabditis</taxon>
    </lineage>
</organism>
<dbReference type="CDD" id="cd04496">
    <property type="entry name" value="SSB_OBF"/>
    <property type="match status" value="1"/>
</dbReference>
<evidence type="ECO:0000313" key="4">
    <source>
        <dbReference type="Proteomes" id="UP000095282"/>
    </source>
</evidence>
<evidence type="ECO:0000256" key="2">
    <source>
        <dbReference type="PROSITE-ProRule" id="PRU00252"/>
    </source>
</evidence>
<feature type="transmembrane region" description="Helical" evidence="3">
    <location>
        <begin position="7"/>
        <end position="26"/>
    </location>
</feature>
<dbReference type="GO" id="GO:0042645">
    <property type="term" value="C:mitochondrial nucleoid"/>
    <property type="evidence" value="ECO:0007669"/>
    <property type="project" value="TreeGrafter"/>
</dbReference>
<dbReference type="GO" id="GO:0006264">
    <property type="term" value="P:mitochondrial DNA replication"/>
    <property type="evidence" value="ECO:0007669"/>
    <property type="project" value="TreeGrafter"/>
</dbReference>
<dbReference type="PANTHER" id="PTHR10302">
    <property type="entry name" value="SINGLE-STRANDED DNA-BINDING PROTEIN"/>
    <property type="match status" value="1"/>
</dbReference>
<dbReference type="PANTHER" id="PTHR10302:SF0">
    <property type="entry name" value="SINGLE-STRANDED DNA-BINDING PROTEIN, MITOCHONDRIAL"/>
    <property type="match status" value="1"/>
</dbReference>
<accession>A0A1I7UUZ2</accession>
<keyword evidence="1 2" id="KW-0238">DNA-binding</keyword>
<dbReference type="eggNOG" id="KOG1653">
    <property type="taxonomic scope" value="Eukaryota"/>
</dbReference>
<keyword evidence="3" id="KW-1133">Transmembrane helix</keyword>
<evidence type="ECO:0000256" key="3">
    <source>
        <dbReference type="SAM" id="Phobius"/>
    </source>
</evidence>
<evidence type="ECO:0000256" key="1">
    <source>
        <dbReference type="ARBA" id="ARBA00023125"/>
    </source>
</evidence>
<dbReference type="eggNOG" id="KOG3708">
    <property type="taxonomic scope" value="Eukaryota"/>
</dbReference>
<sequence length="212" mass="23321">MVGGGRTGVHLVLGFVIGAALALFFFSSTPPTIDLTSSLAAFTSCHGRQPDDPEKSVLESSEKGRVYKDVSEHWIAYFPRKNSKNSLFMAKNPFFSSVNKVELVGGVALDPLFKEAKNGKPYLLFNIITNSYHKLQDGSTLDNTERHSVTVFGKQAEILSKTIKKGSRLMVSGRLHYSGGQKDEQGNRTPRNTYIIANNVQPLARAARENSE</sequence>
<dbReference type="SUPFAM" id="SSF50249">
    <property type="entry name" value="Nucleic acid-binding proteins"/>
    <property type="match status" value="1"/>
</dbReference>
<evidence type="ECO:0000313" key="5">
    <source>
        <dbReference type="WBParaSite" id="Csp11.Scaffold630.g19610.t1"/>
    </source>
</evidence>
<dbReference type="Gene3D" id="2.40.50.140">
    <property type="entry name" value="Nucleic acid-binding proteins"/>
    <property type="match status" value="1"/>
</dbReference>
<proteinExistence type="predicted"/>
<dbReference type="Proteomes" id="UP000095282">
    <property type="component" value="Unplaced"/>
</dbReference>
<keyword evidence="3" id="KW-0472">Membrane</keyword>
<name>A0A1I7UUZ2_9PELO</name>
<dbReference type="GO" id="GO:0003697">
    <property type="term" value="F:single-stranded DNA binding"/>
    <property type="evidence" value="ECO:0007669"/>
    <property type="project" value="InterPro"/>
</dbReference>
<keyword evidence="4" id="KW-1185">Reference proteome</keyword>
<dbReference type="InterPro" id="IPR000424">
    <property type="entry name" value="Primosome_PriB/ssb"/>
</dbReference>
<dbReference type="InterPro" id="IPR011344">
    <property type="entry name" value="ssDNA-bd"/>
</dbReference>
<dbReference type="WBParaSite" id="Csp11.Scaffold630.g19610.t1">
    <property type="protein sequence ID" value="Csp11.Scaffold630.g19610.t1"/>
    <property type="gene ID" value="Csp11.Scaffold630.g19610"/>
</dbReference>
<dbReference type="InterPro" id="IPR012340">
    <property type="entry name" value="NA-bd_OB-fold"/>
</dbReference>
<dbReference type="AlphaFoldDB" id="A0A1I7UUZ2"/>
<protein>
    <submittedName>
        <fullName evidence="5">Single-strand binding protein</fullName>
    </submittedName>
</protein>
<dbReference type="STRING" id="1561998.A0A1I7UUZ2"/>
<reference evidence="5" key="1">
    <citation type="submission" date="2016-11" db="UniProtKB">
        <authorList>
            <consortium name="WormBaseParasite"/>
        </authorList>
    </citation>
    <scope>IDENTIFICATION</scope>
</reference>
<dbReference type="PROSITE" id="PS50935">
    <property type="entry name" value="SSB"/>
    <property type="match status" value="1"/>
</dbReference>